<dbReference type="EMBL" id="ML769457">
    <property type="protein sequence ID" value="KAE9400343.1"/>
    <property type="molecule type" value="Genomic_DNA"/>
</dbReference>
<accession>A0A6A4HQS7</accession>
<evidence type="ECO:0000313" key="2">
    <source>
        <dbReference type="Proteomes" id="UP000799118"/>
    </source>
</evidence>
<proteinExistence type="predicted"/>
<reference evidence="1" key="1">
    <citation type="journal article" date="2019" name="Environ. Microbiol.">
        <title>Fungal ecological strategies reflected in gene transcription - a case study of two litter decomposers.</title>
        <authorList>
            <person name="Barbi F."/>
            <person name="Kohler A."/>
            <person name="Barry K."/>
            <person name="Baskaran P."/>
            <person name="Daum C."/>
            <person name="Fauchery L."/>
            <person name="Ihrmark K."/>
            <person name="Kuo A."/>
            <person name="LaButti K."/>
            <person name="Lipzen A."/>
            <person name="Morin E."/>
            <person name="Grigoriev I.V."/>
            <person name="Henrissat B."/>
            <person name="Lindahl B."/>
            <person name="Martin F."/>
        </authorList>
    </citation>
    <scope>NUCLEOTIDE SEQUENCE</scope>
    <source>
        <strain evidence="1">JB14</strain>
    </source>
</reference>
<name>A0A6A4HQS7_9AGAR</name>
<dbReference type="Proteomes" id="UP000799118">
    <property type="component" value="Unassembled WGS sequence"/>
</dbReference>
<feature type="non-terminal residue" evidence="1">
    <location>
        <position position="271"/>
    </location>
</feature>
<gene>
    <name evidence="1" type="ORF">BT96DRAFT_919513</name>
</gene>
<organism evidence="1 2">
    <name type="scientific">Gymnopus androsaceus JB14</name>
    <dbReference type="NCBI Taxonomy" id="1447944"/>
    <lineage>
        <taxon>Eukaryota</taxon>
        <taxon>Fungi</taxon>
        <taxon>Dikarya</taxon>
        <taxon>Basidiomycota</taxon>
        <taxon>Agaricomycotina</taxon>
        <taxon>Agaricomycetes</taxon>
        <taxon>Agaricomycetidae</taxon>
        <taxon>Agaricales</taxon>
        <taxon>Marasmiineae</taxon>
        <taxon>Omphalotaceae</taxon>
        <taxon>Gymnopus</taxon>
    </lineage>
</organism>
<dbReference type="OrthoDB" id="3255261at2759"/>
<evidence type="ECO:0000313" key="1">
    <source>
        <dbReference type="EMBL" id="KAE9400343.1"/>
    </source>
</evidence>
<protein>
    <submittedName>
        <fullName evidence="1">Uncharacterized protein</fullName>
    </submittedName>
</protein>
<sequence>MFNHNFGKRESRKFIDLLLDSTNKWTNIDAGKNIRVGDFGTIDPSTGDFLIDGNLYDLTETRDIMSKYPVQSTPKVQIEKYSSDAVKELGFSPKVSAGFQPVADISFEASWEFSRDRGALLVLTSAHTEYIRGFPTAAFIANPQITALLKKKVICTDVTSCPAFCLYLSNSKTHAFKISFEASVPIAAAVPGVTAGGGLGIIKQGANPEPVFHPLFSLKAIRWEGLGSVVRGEKPTELEDESIMDDVQKPWKDLDNEGEQIWVPVDSGAPL</sequence>
<dbReference type="AlphaFoldDB" id="A0A6A4HQS7"/>
<keyword evidence="2" id="KW-1185">Reference proteome</keyword>